<evidence type="ECO:0000313" key="4">
    <source>
        <dbReference type="EMBL" id="MFC5066494.1"/>
    </source>
</evidence>
<evidence type="ECO:0000259" key="3">
    <source>
        <dbReference type="PROSITE" id="PS50887"/>
    </source>
</evidence>
<keyword evidence="1" id="KW-0812">Transmembrane</keyword>
<dbReference type="CDD" id="cd01949">
    <property type="entry name" value="GGDEF"/>
    <property type="match status" value="1"/>
</dbReference>
<dbReference type="SMART" id="SM00052">
    <property type="entry name" value="EAL"/>
    <property type="match status" value="1"/>
</dbReference>
<dbReference type="InterPro" id="IPR035919">
    <property type="entry name" value="EAL_sf"/>
</dbReference>
<evidence type="ECO:0000313" key="5">
    <source>
        <dbReference type="Proteomes" id="UP001595796"/>
    </source>
</evidence>
<evidence type="ECO:0000259" key="2">
    <source>
        <dbReference type="PROSITE" id="PS50883"/>
    </source>
</evidence>
<dbReference type="Pfam" id="PF00990">
    <property type="entry name" value="GGDEF"/>
    <property type="match status" value="1"/>
</dbReference>
<dbReference type="SUPFAM" id="SSF141868">
    <property type="entry name" value="EAL domain-like"/>
    <property type="match status" value="1"/>
</dbReference>
<feature type="domain" description="EAL" evidence="2">
    <location>
        <begin position="258"/>
        <end position="507"/>
    </location>
</feature>
<sequence length="512" mass="56784">MRVDFDFYDRRVRQVRWALAGSVLLSVAAWIAVEIYLGEAQGDAHGIPFLLTLTCVIGLGAYALALVSELKAHARTHQRQSAENIDLARRDRLTGLLNRATFIDTVHEQVRHARAGRPCALFLLDLDRFKPMNDMFGHAFGDAVLARVGKVLIREVGADNAGRLGGDEFGFVLNGPISKSTCESVAVRVLDALHEVTMIEGRTVQIEGSIGISWSPEHDVDRLDLMACADLALYRAKSGGRGRVESFDRMLMQDETYRRGLERELRGAILMDELEVHYQPIVDSGSKQIYALEALVRWRHPVRGYIPPSEFIPIAERTSLIEQLGLWVLRKICEDAAQWPDLVIGINVSPAQLKRRDFLAKINAVLDETGCDASRLAIEITEGLLMDGSSEQIAQLHAIRKRGFSLWLDDFGAGHSGLTYLRDFPIDLIKIDKSFVQDMRSSENNRLFVSTIAQLGRGLSKNVIAEGIETEEDLLLARAAGCSHAQGFLFARPMRAADVPAFIERAGTARAA</sequence>
<dbReference type="NCBIfam" id="TIGR00254">
    <property type="entry name" value="GGDEF"/>
    <property type="match status" value="1"/>
</dbReference>
<dbReference type="PANTHER" id="PTHR44757:SF2">
    <property type="entry name" value="BIOFILM ARCHITECTURE MAINTENANCE PROTEIN MBAA"/>
    <property type="match status" value="1"/>
</dbReference>
<proteinExistence type="predicted"/>
<reference evidence="5" key="1">
    <citation type="journal article" date="2019" name="Int. J. Syst. Evol. Microbiol.">
        <title>The Global Catalogue of Microorganisms (GCM) 10K type strain sequencing project: providing services to taxonomists for standard genome sequencing and annotation.</title>
        <authorList>
            <consortium name="The Broad Institute Genomics Platform"/>
            <consortium name="The Broad Institute Genome Sequencing Center for Infectious Disease"/>
            <person name="Wu L."/>
            <person name="Ma J."/>
        </authorList>
    </citation>
    <scope>NUCLEOTIDE SEQUENCE [LARGE SCALE GENOMIC DNA]</scope>
    <source>
        <strain evidence="5">CGMCC 1.16444</strain>
    </source>
</reference>
<dbReference type="InterPro" id="IPR001633">
    <property type="entry name" value="EAL_dom"/>
</dbReference>
<name>A0ABV9YYW3_9HYPH</name>
<comment type="caution">
    <text evidence="4">The sequence shown here is derived from an EMBL/GenBank/DDBJ whole genome shotgun (WGS) entry which is preliminary data.</text>
</comment>
<keyword evidence="1" id="KW-1133">Transmembrane helix</keyword>
<gene>
    <name evidence="4" type="ORF">ACFPFW_00520</name>
</gene>
<feature type="transmembrane region" description="Helical" evidence="1">
    <location>
        <begin position="17"/>
        <end position="37"/>
    </location>
</feature>
<dbReference type="PROSITE" id="PS50883">
    <property type="entry name" value="EAL"/>
    <property type="match status" value="1"/>
</dbReference>
<protein>
    <submittedName>
        <fullName evidence="4">Bifunctional diguanylate cyclase/phosphodiesterase</fullName>
    </submittedName>
</protein>
<dbReference type="PANTHER" id="PTHR44757">
    <property type="entry name" value="DIGUANYLATE CYCLASE DGCP"/>
    <property type="match status" value="1"/>
</dbReference>
<dbReference type="Proteomes" id="UP001595796">
    <property type="component" value="Unassembled WGS sequence"/>
</dbReference>
<accession>A0ABV9YYW3</accession>
<keyword evidence="5" id="KW-1185">Reference proteome</keyword>
<dbReference type="InterPro" id="IPR000160">
    <property type="entry name" value="GGDEF_dom"/>
</dbReference>
<dbReference type="CDD" id="cd01948">
    <property type="entry name" value="EAL"/>
    <property type="match status" value="1"/>
</dbReference>
<dbReference type="Gene3D" id="3.20.20.450">
    <property type="entry name" value="EAL domain"/>
    <property type="match status" value="1"/>
</dbReference>
<dbReference type="SMART" id="SM00267">
    <property type="entry name" value="GGDEF"/>
    <property type="match status" value="1"/>
</dbReference>
<dbReference type="RefSeq" id="WP_114955282.1">
    <property type="nucleotide sequence ID" value="NZ_JBHSJF010000001.1"/>
</dbReference>
<dbReference type="Pfam" id="PF00563">
    <property type="entry name" value="EAL"/>
    <property type="match status" value="1"/>
</dbReference>
<dbReference type="SUPFAM" id="SSF55073">
    <property type="entry name" value="Nucleotide cyclase"/>
    <property type="match status" value="1"/>
</dbReference>
<dbReference type="InterPro" id="IPR029787">
    <property type="entry name" value="Nucleotide_cyclase"/>
</dbReference>
<dbReference type="InterPro" id="IPR052155">
    <property type="entry name" value="Biofilm_reg_signaling"/>
</dbReference>
<feature type="domain" description="GGDEF" evidence="3">
    <location>
        <begin position="117"/>
        <end position="249"/>
    </location>
</feature>
<dbReference type="PROSITE" id="PS50887">
    <property type="entry name" value="GGDEF"/>
    <property type="match status" value="1"/>
</dbReference>
<dbReference type="InterPro" id="IPR043128">
    <property type="entry name" value="Rev_trsase/Diguanyl_cyclase"/>
</dbReference>
<organism evidence="4 5">
    <name type="scientific">Flaviflagellibacter deserti</name>
    <dbReference type="NCBI Taxonomy" id="2267266"/>
    <lineage>
        <taxon>Bacteria</taxon>
        <taxon>Pseudomonadati</taxon>
        <taxon>Pseudomonadota</taxon>
        <taxon>Alphaproteobacteria</taxon>
        <taxon>Hyphomicrobiales</taxon>
        <taxon>Flaviflagellibacter</taxon>
    </lineage>
</organism>
<feature type="transmembrane region" description="Helical" evidence="1">
    <location>
        <begin position="49"/>
        <end position="70"/>
    </location>
</feature>
<evidence type="ECO:0000256" key="1">
    <source>
        <dbReference type="SAM" id="Phobius"/>
    </source>
</evidence>
<dbReference type="Gene3D" id="3.30.70.270">
    <property type="match status" value="1"/>
</dbReference>
<keyword evidence="1" id="KW-0472">Membrane</keyword>
<dbReference type="EMBL" id="JBHSJF010000001">
    <property type="protein sequence ID" value="MFC5066494.1"/>
    <property type="molecule type" value="Genomic_DNA"/>
</dbReference>